<dbReference type="GO" id="GO:0008270">
    <property type="term" value="F:zinc ion binding"/>
    <property type="evidence" value="ECO:0007669"/>
    <property type="project" value="UniProtKB-KW"/>
</dbReference>
<keyword evidence="6" id="KW-0227">DNA damage</keyword>
<dbReference type="SUPFAM" id="SSF54236">
    <property type="entry name" value="Ubiquitin-like"/>
    <property type="match status" value="1"/>
</dbReference>
<dbReference type="Pfam" id="PF23224">
    <property type="entry name" value="zf-C2H2_2nd_ZNF462"/>
    <property type="match status" value="1"/>
</dbReference>
<dbReference type="InterPro" id="IPR057830">
    <property type="entry name" value="Znf_C2H2_ZNF462_N"/>
</dbReference>
<dbReference type="InterPro" id="IPR036353">
    <property type="entry name" value="XPC-bd_sf"/>
</dbReference>
<name>A0A6A4SKK4_SCOMX</name>
<feature type="compositionally biased region" description="Low complexity" evidence="13">
    <location>
        <begin position="2439"/>
        <end position="2453"/>
    </location>
</feature>
<dbReference type="Proteomes" id="UP000438429">
    <property type="component" value="Unassembled WGS sequence"/>
</dbReference>
<comment type="subcellular location">
    <subcellularLocation>
        <location evidence="1">Nucleus</location>
    </subcellularLocation>
</comment>
<feature type="domain" description="C2H2-type" evidence="16">
    <location>
        <begin position="2003"/>
        <end position="2031"/>
    </location>
</feature>
<feature type="compositionally biased region" description="Acidic residues" evidence="13">
    <location>
        <begin position="2380"/>
        <end position="2391"/>
    </location>
</feature>
<dbReference type="CDD" id="cd14428">
    <property type="entry name" value="UBA2_HR23B"/>
    <property type="match status" value="1"/>
</dbReference>
<dbReference type="SUPFAM" id="SSF46934">
    <property type="entry name" value="UBA-like"/>
    <property type="match status" value="2"/>
</dbReference>
<dbReference type="GO" id="GO:0043161">
    <property type="term" value="P:proteasome-mediated ubiquitin-dependent protein catabolic process"/>
    <property type="evidence" value="ECO:0007669"/>
    <property type="project" value="InterPro"/>
</dbReference>
<keyword evidence="4" id="KW-0479">Metal-binding</keyword>
<keyword evidence="7 12" id="KW-0863">Zinc-finger</keyword>
<keyword evidence="8" id="KW-0862">Zinc</keyword>
<feature type="compositionally biased region" description="Basic and acidic residues" evidence="13">
    <location>
        <begin position="2704"/>
        <end position="2718"/>
    </location>
</feature>
<dbReference type="InterPro" id="IPR006636">
    <property type="entry name" value="STI1_HS-bd"/>
</dbReference>
<dbReference type="InterPro" id="IPR057831">
    <property type="entry name" value="Znf_C2H2_ZNF462_1st"/>
</dbReference>
<evidence type="ECO:0000256" key="9">
    <source>
        <dbReference type="ARBA" id="ARBA00022942"/>
    </source>
</evidence>
<keyword evidence="9" id="KW-0647">Proteasome</keyword>
<comment type="caution">
    <text evidence="17">The sequence shown here is derived from an EMBL/GenBank/DDBJ whole genome shotgun (WGS) entry which is preliminary data.</text>
</comment>
<dbReference type="PROSITE" id="PS50053">
    <property type="entry name" value="UBIQUITIN_2"/>
    <property type="match status" value="1"/>
</dbReference>
<dbReference type="FunFam" id="1.10.8.10:FF:000002">
    <property type="entry name" value="UV excision repair protein RAD23 homolog"/>
    <property type="match status" value="1"/>
</dbReference>
<feature type="compositionally biased region" description="Low complexity" evidence="13">
    <location>
        <begin position="2672"/>
        <end position="2701"/>
    </location>
</feature>
<comment type="similarity">
    <text evidence="2">Belongs to the RAD23 family.</text>
</comment>
<evidence type="ECO:0000256" key="11">
    <source>
        <dbReference type="ARBA" id="ARBA00023242"/>
    </source>
</evidence>
<evidence type="ECO:0000256" key="6">
    <source>
        <dbReference type="ARBA" id="ARBA00022763"/>
    </source>
</evidence>
<feature type="region of interest" description="Disordered" evidence="13">
    <location>
        <begin position="54"/>
        <end position="107"/>
    </location>
</feature>
<dbReference type="InterPro" id="IPR057832">
    <property type="entry name" value="Znf_C2H2_ZNF462_2nd"/>
</dbReference>
<dbReference type="InterPro" id="IPR004806">
    <property type="entry name" value="Rad23"/>
</dbReference>
<feature type="compositionally biased region" description="Polar residues" evidence="13">
    <location>
        <begin position="500"/>
        <end position="519"/>
    </location>
</feature>
<feature type="region of interest" description="Disordered" evidence="13">
    <location>
        <begin position="466"/>
        <end position="519"/>
    </location>
</feature>
<dbReference type="InterPro" id="IPR029071">
    <property type="entry name" value="Ubiquitin-like_domsf"/>
</dbReference>
<reference evidence="17 18" key="1">
    <citation type="submission" date="2019-06" db="EMBL/GenBank/DDBJ databases">
        <title>Draft genomes of female and male turbot (Scophthalmus maximus).</title>
        <authorList>
            <person name="Xu H."/>
            <person name="Xu X.-W."/>
            <person name="Shao C."/>
            <person name="Chen S."/>
        </authorList>
    </citation>
    <scope>NUCLEOTIDE SEQUENCE [LARGE SCALE GENOMIC DNA]</scope>
    <source>
        <strain evidence="17">Ysfricsl-2016a</strain>
        <tissue evidence="17">Blood</tissue>
    </source>
</reference>
<dbReference type="PROSITE" id="PS50157">
    <property type="entry name" value="ZINC_FINGER_C2H2_2"/>
    <property type="match status" value="8"/>
</dbReference>
<evidence type="ECO:0000256" key="8">
    <source>
        <dbReference type="ARBA" id="ARBA00022833"/>
    </source>
</evidence>
<proteinExistence type="inferred from homology"/>
<dbReference type="InterPro" id="IPR000626">
    <property type="entry name" value="Ubiquitin-like_dom"/>
</dbReference>
<feature type="region of interest" description="Disordered" evidence="13">
    <location>
        <begin position="1808"/>
        <end position="1837"/>
    </location>
</feature>
<dbReference type="Pfam" id="PF09280">
    <property type="entry name" value="XPC-binding"/>
    <property type="match status" value="1"/>
</dbReference>
<dbReference type="InterPro" id="IPR015940">
    <property type="entry name" value="UBA"/>
</dbReference>
<evidence type="ECO:0000256" key="13">
    <source>
        <dbReference type="SAM" id="MobiDB-lite"/>
    </source>
</evidence>
<evidence type="ECO:0000256" key="12">
    <source>
        <dbReference type="PROSITE-ProRule" id="PRU00042"/>
    </source>
</evidence>
<dbReference type="InterPro" id="IPR015360">
    <property type="entry name" value="XPC-bd"/>
</dbReference>
<accession>A0A6A4SKK4</accession>
<dbReference type="GO" id="GO:0000502">
    <property type="term" value="C:proteasome complex"/>
    <property type="evidence" value="ECO:0007669"/>
    <property type="project" value="UniProtKB-KW"/>
</dbReference>
<feature type="compositionally biased region" description="Polar residues" evidence="13">
    <location>
        <begin position="2719"/>
        <end position="2739"/>
    </location>
</feature>
<dbReference type="InterPro" id="IPR059059">
    <property type="entry name" value="Znf-C2H2_7th_ZNF462"/>
</dbReference>
<feature type="compositionally biased region" description="Basic residues" evidence="13">
    <location>
        <begin position="682"/>
        <end position="693"/>
    </location>
</feature>
<feature type="region of interest" description="Disordered" evidence="13">
    <location>
        <begin position="674"/>
        <end position="723"/>
    </location>
</feature>
<dbReference type="InterPro" id="IPR050688">
    <property type="entry name" value="Zinc_finger/UBP_domain"/>
</dbReference>
<dbReference type="InterPro" id="IPR009060">
    <property type="entry name" value="UBA-like_sf"/>
</dbReference>
<feature type="compositionally biased region" description="Acidic residues" evidence="13">
    <location>
        <begin position="369"/>
        <end position="381"/>
    </location>
</feature>
<feature type="compositionally biased region" description="Polar residues" evidence="13">
    <location>
        <begin position="698"/>
        <end position="722"/>
    </location>
</feature>
<evidence type="ECO:0000256" key="5">
    <source>
        <dbReference type="ARBA" id="ARBA00022737"/>
    </source>
</evidence>
<dbReference type="FunFam" id="3.30.160.60:FF:002850">
    <property type="entry name" value="Zinc finger protein 462"/>
    <property type="match status" value="1"/>
</dbReference>
<dbReference type="Pfam" id="PF00240">
    <property type="entry name" value="ubiquitin"/>
    <property type="match status" value="1"/>
</dbReference>
<dbReference type="PROSITE" id="PS00028">
    <property type="entry name" value="ZINC_FINGER_C2H2_1"/>
    <property type="match status" value="9"/>
</dbReference>
<dbReference type="InterPro" id="IPR013087">
    <property type="entry name" value="Znf_C2H2_type"/>
</dbReference>
<feature type="region of interest" description="Disordered" evidence="13">
    <location>
        <begin position="2401"/>
        <end position="2456"/>
    </location>
</feature>
<evidence type="ECO:0008006" key="19">
    <source>
        <dbReference type="Google" id="ProtNLM"/>
    </source>
</evidence>
<dbReference type="FunFam" id="1.10.10.540:FF:000001">
    <property type="entry name" value="UV excision repair protein RAD23 B"/>
    <property type="match status" value="1"/>
</dbReference>
<dbReference type="SUPFAM" id="SSF101238">
    <property type="entry name" value="XPC-binding domain"/>
    <property type="match status" value="1"/>
</dbReference>
<dbReference type="Gene3D" id="3.10.20.90">
    <property type="entry name" value="Phosphatidylinositol 3-kinase Catalytic Subunit, Chain A, domain 1"/>
    <property type="match status" value="1"/>
</dbReference>
<keyword evidence="11" id="KW-0539">Nucleus</keyword>
<dbReference type="PRINTS" id="PR01839">
    <property type="entry name" value="RAD23PROTEIN"/>
</dbReference>
<evidence type="ECO:0000256" key="3">
    <source>
        <dbReference type="ARBA" id="ARBA00022553"/>
    </source>
</evidence>
<dbReference type="PROSITE" id="PS50030">
    <property type="entry name" value="UBA"/>
    <property type="match status" value="2"/>
</dbReference>
<dbReference type="CDD" id="cd16126">
    <property type="entry name" value="Ubl_HR23B"/>
    <property type="match status" value="1"/>
</dbReference>
<feature type="compositionally biased region" description="Low complexity" evidence="13">
    <location>
        <begin position="262"/>
        <end position="287"/>
    </location>
</feature>
<feature type="region of interest" description="Disordered" evidence="13">
    <location>
        <begin position="873"/>
        <end position="907"/>
    </location>
</feature>
<evidence type="ECO:0000313" key="18">
    <source>
        <dbReference type="Proteomes" id="UP000438429"/>
    </source>
</evidence>
<dbReference type="SMART" id="SM00355">
    <property type="entry name" value="ZnF_C2H2"/>
    <property type="match status" value="35"/>
</dbReference>
<feature type="region of interest" description="Disordered" evidence="13">
    <location>
        <begin position="2375"/>
        <end position="2394"/>
    </location>
</feature>
<feature type="compositionally biased region" description="Basic and acidic residues" evidence="13">
    <location>
        <begin position="2423"/>
        <end position="2432"/>
    </location>
</feature>
<dbReference type="GO" id="GO:0045944">
    <property type="term" value="P:positive regulation of transcription by RNA polymerase II"/>
    <property type="evidence" value="ECO:0007669"/>
    <property type="project" value="TreeGrafter"/>
</dbReference>
<dbReference type="Pfam" id="PF00627">
    <property type="entry name" value="UBA"/>
    <property type="match status" value="2"/>
</dbReference>
<dbReference type="SMART" id="SM00727">
    <property type="entry name" value="STI1"/>
    <property type="match status" value="1"/>
</dbReference>
<dbReference type="SMART" id="SM00213">
    <property type="entry name" value="UBQ"/>
    <property type="match status" value="1"/>
</dbReference>
<feature type="region of interest" description="Disordered" evidence="13">
    <location>
        <begin position="262"/>
        <end position="288"/>
    </location>
</feature>
<feature type="domain" description="C2H2-type" evidence="16">
    <location>
        <begin position="2300"/>
        <end position="2323"/>
    </location>
</feature>
<keyword evidence="5" id="KW-0677">Repeat</keyword>
<feature type="domain" description="C2H2-type" evidence="16">
    <location>
        <begin position="2162"/>
        <end position="2190"/>
    </location>
</feature>
<dbReference type="GO" id="GO:0005634">
    <property type="term" value="C:nucleus"/>
    <property type="evidence" value="ECO:0007669"/>
    <property type="project" value="UniProtKB-SubCell"/>
</dbReference>
<dbReference type="PANTHER" id="PTHR24403:SF58">
    <property type="entry name" value="ZINC FINGER PROTEIN 462"/>
    <property type="match status" value="1"/>
</dbReference>
<dbReference type="FunFam" id="3.30.160.60:FF:003684">
    <property type="entry name" value="Zinc finger protein 462"/>
    <property type="match status" value="1"/>
</dbReference>
<feature type="region of interest" description="Disordered" evidence="13">
    <location>
        <begin position="2671"/>
        <end position="2739"/>
    </location>
</feature>
<dbReference type="Pfam" id="PF23225">
    <property type="entry name" value="zf-C2H2_7th_ZNF462"/>
    <property type="match status" value="8"/>
</dbReference>
<feature type="region of interest" description="Disordered" evidence="13">
    <location>
        <begin position="2100"/>
        <end position="2126"/>
    </location>
</feature>
<dbReference type="FunFam" id="1.10.8.10:FF:000003">
    <property type="entry name" value="UV excision repair protein RAD23 homolog"/>
    <property type="match status" value="1"/>
</dbReference>
<dbReference type="Pfam" id="PF23077">
    <property type="entry name" value="zf-C2H2_ZNF462_1st"/>
    <property type="match status" value="1"/>
</dbReference>
<feature type="compositionally biased region" description="Polar residues" evidence="13">
    <location>
        <begin position="891"/>
        <end position="901"/>
    </location>
</feature>
<organism evidence="17 18">
    <name type="scientific">Scophthalmus maximus</name>
    <name type="common">Turbot</name>
    <name type="synonym">Psetta maxima</name>
    <dbReference type="NCBI Taxonomy" id="52904"/>
    <lineage>
        <taxon>Eukaryota</taxon>
        <taxon>Metazoa</taxon>
        <taxon>Chordata</taxon>
        <taxon>Craniata</taxon>
        <taxon>Vertebrata</taxon>
        <taxon>Euteleostomi</taxon>
        <taxon>Actinopterygii</taxon>
        <taxon>Neopterygii</taxon>
        <taxon>Teleostei</taxon>
        <taxon>Neoteleostei</taxon>
        <taxon>Acanthomorphata</taxon>
        <taxon>Carangaria</taxon>
        <taxon>Pleuronectiformes</taxon>
        <taxon>Pleuronectoidei</taxon>
        <taxon>Scophthalmidae</taxon>
        <taxon>Scophthalmus</taxon>
    </lineage>
</organism>
<dbReference type="SUPFAM" id="SSF57667">
    <property type="entry name" value="beta-beta-alpha zinc fingers"/>
    <property type="match status" value="3"/>
</dbReference>
<dbReference type="Pfam" id="PF23075">
    <property type="entry name" value="zf-C2H2_ZNF462_11"/>
    <property type="match status" value="2"/>
</dbReference>
<evidence type="ECO:0000259" key="16">
    <source>
        <dbReference type="PROSITE" id="PS50157"/>
    </source>
</evidence>
<evidence type="ECO:0000256" key="7">
    <source>
        <dbReference type="ARBA" id="ARBA00022771"/>
    </source>
</evidence>
<feature type="domain" description="C2H2-type" evidence="16">
    <location>
        <begin position="2272"/>
        <end position="2299"/>
    </location>
</feature>
<dbReference type="CDD" id="cd14280">
    <property type="entry name" value="UBA1_Rad23_like"/>
    <property type="match status" value="1"/>
</dbReference>
<evidence type="ECO:0000259" key="15">
    <source>
        <dbReference type="PROSITE" id="PS50053"/>
    </source>
</evidence>
<evidence type="ECO:0000256" key="1">
    <source>
        <dbReference type="ARBA" id="ARBA00004123"/>
    </source>
</evidence>
<dbReference type="FunFam" id="3.30.160.60:FF:001131">
    <property type="entry name" value="Zinc finger protein 462"/>
    <property type="match status" value="1"/>
</dbReference>
<feature type="compositionally biased region" description="Low complexity" evidence="13">
    <location>
        <begin position="879"/>
        <end position="890"/>
    </location>
</feature>
<dbReference type="SMART" id="SM00165">
    <property type="entry name" value="UBA"/>
    <property type="match status" value="2"/>
</dbReference>
<dbReference type="GO" id="GO:0006289">
    <property type="term" value="P:nucleotide-excision repair"/>
    <property type="evidence" value="ECO:0007669"/>
    <property type="project" value="InterPro"/>
</dbReference>
<feature type="compositionally biased region" description="Low complexity" evidence="13">
    <location>
        <begin position="1136"/>
        <end position="1148"/>
    </location>
</feature>
<evidence type="ECO:0000256" key="4">
    <source>
        <dbReference type="ARBA" id="ARBA00022723"/>
    </source>
</evidence>
<dbReference type="Gene3D" id="1.10.8.10">
    <property type="entry name" value="DNA helicase RuvA subunit, C-terminal domain"/>
    <property type="match status" value="2"/>
</dbReference>
<feature type="compositionally biased region" description="Basic and acidic residues" evidence="13">
    <location>
        <begin position="1822"/>
        <end position="1835"/>
    </location>
</feature>
<feature type="region of interest" description="Disordered" evidence="13">
    <location>
        <begin position="1056"/>
        <end position="1077"/>
    </location>
</feature>
<dbReference type="InterPro" id="IPR059058">
    <property type="entry name" value="Znf-C2H2_ZNF462"/>
</dbReference>
<dbReference type="InterPro" id="IPR036236">
    <property type="entry name" value="Znf_C2H2_sf"/>
</dbReference>
<sequence>MRSFSVVSSLSSERTRECSLSLVMEVLQCDGCDFRAESYDDLKTHIQEVHTAFLQPADADESDSLKDEEEDEEENEEFGDNDDKDYTPSKAGMSPNSADGSNQTLHKPTAETHLPFYQCKFCVRYFRSKSFLRNHTKKVHNVVEGDSDESISSQTAKQPSYTVIMHNDHSKVYSCQHCTYKSPRRARMMKHQLMYHSKVPLENAADPSEYAETAERSDSARTLVKGTFACEWCDYQTDQKDSWTNHVVKEHSDKVKIVSSVAELEGEESGSSPRPDSPSSPHSPTRSKMGFASVCEMEGETGGKTPEKTLEKTVPEIPSFHYAQMSAVTPNSTGSSILSKRFASADASNSVIDMVTNLLNEEDSRSSLEDDDEEELGDIDDPSYTGTLSADAKQLLTDEDNKLLETKGIPFRKYMNRFQCPFCSFLTMHRRSISRHIENIHLSGKTTVYKCDECPFICTSPLKLGTHKQSHNSSDLETMDLTSDSPEPHNDKAEEPVNGGNVSSKVNGKKMTSTPNDQQNPHRCTLCSFSTTTLKGLRVHQQHKHSYCDDLDPSVFESQLTDQPDSEVDASPIFLQKTQTSILGLATKKPLVTGKRARKSINDLPLDLSSVKKRTRIDEIASNLQSKISQSQQDMVINLDDMDDEEAGENHTGADKEGRNPVFAYNTLNARESSISHEGGRIGKRKSNPKSKPRNIPISLTLSDDSENISADPSDSAVQDSTEYSEETGTARFYCKHCDYHNKSARSVSTHYQRMHPYIKFSFKYILDPEDQSAVFRCLECYIEYTNYNDLHQHYMDHHPEASNVLNFNQPHLLYLCRFCSYTSPNVRSLMPHYQRMHPTVKINNAMIFSSYIVEQPHKAGESQTLREILNSGPKTLNSATSTPRSSSSPVQKTVSKTPESGTEADPLKEAVGGNVVVYDCDVCSFASPNMHSVLVHYQKKHPEQKASYFRIQKTMKVMSVDQSQPAANSSFNLSMSTPQKQSSAALYGSDEEMYYCKHCVYSNRSVVGVLVHYQKRHPEVKVTAKYIKHGAPTPGLIKLMDELQIAAPKQFLKQFQNNGHDGSNNSSPKQGSGEKGEDELFFCQHCDYGNRTVKGVLIHYQKKHRETKANADLVRRHTAVVRSQRERAQMVQSGSVSSAVVPAAPDPENATPLRSLKCRHCSYTSPYVYALKKHLKKEHPTVKATAMTILHWAYQDGILEAGYHCEWCIYSHAEPQGLLLHYQRRHPEHNVDYTYMASKLWAGPETTQQQGGNMESKHYKCRDCAFEACTIWDITSHYQAVHPWAIKGDESVLLDIIKGNGSAEKIDQQVAKEHASFNFQSVEDDGALAIAIQHQESSPHPSHPRLSISNNPYQCTVCLSEYNSLHGLLTHYGKKHPGMKVKAADFAQEADINPSSVYKCRHCPYVNSRIHGVLTHYQKRHPLVKVTAEDFADDIEQMPDLNEGDDKCKTQRQGYGAYRCKMCPYTHGTLEKLKIHYEKYHNQSASDIFMPSLTNFSSGKDTEPVAECSASNISSTAKVQEVSELDIALSQLPINKTEKHAIFNCQLCKYFCSTRKGIARHYRIKHNNVRAQPEGKNNVFKCALCSYTNPIRKGLAAHYQKRHDIDAYYTHCLAASKTLTEKPNKVIAPPISEGETPEMSEDLRLAVDSRRCSLCAFQAFSRKSIVSHYIKRHPGVFPKKQHSSKLGRFFTVIYAKEPEKSDASAVAEEDKEVLEVPLEPEQDGEDDWLPFKCLKCFGLSFSTGELLSMHYNEHHSNDLKRDFVMSPSPGDEDSDLYQCSHCELKFLALPLLARHLLNHNEEFQKRAMRQERRKQLLSKQKAAELPDTKPEKESPVNNAPVGFRCNFCIEVHPTLRAICNHLRKHVQYGEVKEGHVKQEVSEVPLTLPSESLTNGGLEGDEAADADGLEGPEAATMSPSLVSTASGGVAVAMETVDPETDAVEESVEALAAAAVSEDQLKQRLAAGGHPCAQCDRVFMSMQGLRSHERSHSAMALFSREDKYSCQYCQFVSPFRHNLDRHVQSHHGHHKPFKCKLCPFKSAYVSRLKSHLHKAHTGEQHTYKCLSCPFSSMTISLLKEHSLRDHGEALTLPKLRAATQAAHASLRPSRLPGNTEQTPLASDDPSYLEPADVRQQLSHYQLASRSQLSSGSTGTDNRPDGVLTCEFCEFSSGYMQSLRRHYRDRHGGKKLFKCKDCSFFTCYKNSFNMHVEAGHNNNAPEDLPKDLRCPLCLYHTKHKSNMIDHIVLHREERVAPLEVSRSKLSRHLQGLVFRCHKCTFTCSSDQALQLHLQKHAEIKPYQCQLCYYDSSQRSQLEEHLRLEHKVSWSPDVIHKVIRNFELMGRVNLDQLEMIKERGSSAEEEEEREMMLMVADGKVNAEEEEEDDDDNDDGGMAIMENLADEQREMDDEEDHIKEEEEEEEVKGVQDERPGLQEVLASPTSSSSNSSSGPSGAEKRLPCEFCGRCFTNSLEWERHVLRHGIGGRWQTDDPWRQEQEAHPHWGEGKRGRCCCCCCCCCLEKQHKERLSTSGGAVALWPDSLTRKKKKKKKKKKRGEKSWRLTVCNEPTKTAKSLASWIQTVQARRGDRNSVGKMLITLKTLQQQTFKVDIDEEETVKTLKERIEQEKGKEIFSVAAQKLIYAGKILNDDTALKEYKIDEKNFVVVMVTKTKTASADPQPSPSTSAPSTASSAAPPASSSGSEDTTERAPTDDKPEERQSSTVEPASSPVGSSEAPTNTNLIDEAVSNLVTGPSYDAMVNEMMLMGYEREQVVAALRASFNNPDRAVEYLLTVRTFVTPASLGHAPIQQCAFKTHNGSTSNPLSFLRNQPQFHVMRQLIQQNAALLPALLQEIGRENPELLQEISSHQEQFIQMLNEPNPEGVPVGGGGGSGGAGGAGGVATDAPGGSQMSYIQVTPQEKEAIERLKALGFPEGLVIQAYFACEKNENLAANFLLQQNFDDD</sequence>
<feature type="domain" description="C2H2-type" evidence="16">
    <location>
        <begin position="2032"/>
        <end position="2060"/>
    </location>
</feature>
<dbReference type="NCBIfam" id="TIGR00601">
    <property type="entry name" value="rad23"/>
    <property type="match status" value="1"/>
</dbReference>
<keyword evidence="10" id="KW-0234">DNA repair</keyword>
<feature type="compositionally biased region" description="Basic and acidic residues" evidence="13">
    <location>
        <begin position="486"/>
        <end position="495"/>
    </location>
</feature>
<feature type="compositionally biased region" description="Acidic residues" evidence="13">
    <location>
        <begin position="58"/>
        <end position="83"/>
    </location>
</feature>
<evidence type="ECO:0000256" key="10">
    <source>
        <dbReference type="ARBA" id="ARBA00023204"/>
    </source>
</evidence>
<evidence type="ECO:0000259" key="14">
    <source>
        <dbReference type="PROSITE" id="PS50030"/>
    </source>
</evidence>
<feature type="compositionally biased region" description="Polar residues" evidence="13">
    <location>
        <begin position="471"/>
        <end position="485"/>
    </location>
</feature>
<feature type="region of interest" description="Disordered" evidence="13">
    <location>
        <begin position="1886"/>
        <end position="1907"/>
    </location>
</feature>
<evidence type="ECO:0000256" key="2">
    <source>
        <dbReference type="ARBA" id="ARBA00009878"/>
    </source>
</evidence>
<feature type="domain" description="C2H2-type" evidence="16">
    <location>
        <begin position="1778"/>
        <end position="1805"/>
    </location>
</feature>
<dbReference type="FunFam" id="3.30.160.60:FF:000655">
    <property type="entry name" value="Zinc finger protein 462"/>
    <property type="match status" value="1"/>
</dbReference>
<feature type="domain" description="C2H2-type" evidence="16">
    <location>
        <begin position="117"/>
        <end position="140"/>
    </location>
</feature>
<feature type="region of interest" description="Disordered" evidence="13">
    <location>
        <begin position="1126"/>
        <end position="1149"/>
    </location>
</feature>
<evidence type="ECO:0000313" key="17">
    <source>
        <dbReference type="EMBL" id="KAF0031554.1"/>
    </source>
</evidence>
<feature type="compositionally biased region" description="Polar residues" evidence="13">
    <location>
        <begin position="1056"/>
        <end position="1071"/>
    </location>
</feature>
<feature type="region of interest" description="Disordered" evidence="13">
    <location>
        <begin position="362"/>
        <end position="384"/>
    </location>
</feature>
<feature type="compositionally biased region" description="Acidic residues" evidence="13">
    <location>
        <begin position="2405"/>
        <end position="2422"/>
    </location>
</feature>
<dbReference type="PANTHER" id="PTHR24403">
    <property type="entry name" value="ZINC FINGER PROTEIN"/>
    <property type="match status" value="1"/>
</dbReference>
<feature type="domain" description="C2H2-type" evidence="16">
    <location>
        <begin position="1969"/>
        <end position="1992"/>
    </location>
</feature>
<dbReference type="EMBL" id="VEVO01000014">
    <property type="protein sequence ID" value="KAF0031554.1"/>
    <property type="molecule type" value="Genomic_DNA"/>
</dbReference>
<dbReference type="Gene3D" id="3.30.160.60">
    <property type="entry name" value="Classic Zinc Finger"/>
    <property type="match status" value="12"/>
</dbReference>
<feature type="domain" description="Ubiquitin-like" evidence="15">
    <location>
        <begin position="2594"/>
        <end position="2672"/>
    </location>
</feature>
<protein>
    <recommendedName>
        <fullName evidence="19">Zinc finger protein 462</fullName>
    </recommendedName>
</protein>
<keyword evidence="3" id="KW-0597">Phosphoprotein</keyword>
<dbReference type="GO" id="GO:0003684">
    <property type="term" value="F:damaged DNA binding"/>
    <property type="evidence" value="ECO:0007669"/>
    <property type="project" value="InterPro"/>
</dbReference>
<dbReference type="Pfam" id="PF23223">
    <property type="entry name" value="zf-C2H2_ZNF462"/>
    <property type="match status" value="1"/>
</dbReference>
<dbReference type="Gene3D" id="1.10.10.540">
    <property type="entry name" value="XPC-binding domain"/>
    <property type="match status" value="1"/>
</dbReference>
<gene>
    <name evidence="17" type="ORF">F2P81_016109</name>
</gene>
<feature type="domain" description="UBA" evidence="14">
    <location>
        <begin position="2916"/>
        <end position="2956"/>
    </location>
</feature>
<feature type="compositionally biased region" description="Polar residues" evidence="13">
    <location>
        <begin position="94"/>
        <end position="106"/>
    </location>
</feature>
<feature type="domain" description="UBA" evidence="14">
    <location>
        <begin position="2752"/>
        <end position="2792"/>
    </location>
</feature>
<dbReference type="FunFam" id="3.10.20.90:FF:000053">
    <property type="entry name" value="UV excision repair protein RAD23 homolog A"/>
    <property type="match status" value="1"/>
</dbReference>